<feature type="chain" id="PRO_5024956289" evidence="2">
    <location>
        <begin position="22"/>
        <end position="642"/>
    </location>
</feature>
<name>A0A650F562_PLAVT</name>
<organism evidence="3">
    <name type="scientific">Plasmopara viticola</name>
    <name type="common">Downy mildew of grapevine</name>
    <name type="synonym">Botrytis viticola</name>
    <dbReference type="NCBI Taxonomy" id="143451"/>
    <lineage>
        <taxon>Eukaryota</taxon>
        <taxon>Sar</taxon>
        <taxon>Stramenopiles</taxon>
        <taxon>Oomycota</taxon>
        <taxon>Peronosporomycetes</taxon>
        <taxon>Peronosporales</taxon>
        <taxon>Peronosporaceae</taxon>
        <taxon>Plasmopara</taxon>
    </lineage>
</organism>
<proteinExistence type="predicted"/>
<sequence>MRGTNYVAIALLLAAGSQTAAEFVQDDLQQTSDDHLVASFDLLNEMLQSRFLRASRDPKDDLLSVGDEERTPLSPNSFLKELKVSNSIMDAANVVRSEGEATALETASKTLNQLKSNKRQRIAQSFENVAGEAVRTLPDSDKSMVSVANGTPLVWAKRRRTKRPRAMMTNAARSAKQHDYRPAPTESSTYSAKASDGQLSKQLITQKASDTDKSLVSVANEKPFVLAKRRRTKRSAAMMTNAARSAKQHDYRLAPTESSTIPAKAPHGQLNKQPISQKALQLDKNEHVDESLWREQLMTVDEVLHLFEEFDKPAAVNHQEANAIETAPENLNHLRRNNRKHIASTTNNVVGQVSHASPYPDKSPVLVAKNIPFVLAKRLKLNQPTAIMENAARFVTQHDYRLAPSDPSTINAEFSNSRLKYHLISQKALHLDKNEFANNVKRLQKQEPNAVEHLSHLREKNDRTTLHTPINYRSVPIDWKAEIANGPKLLRKDRSYKKVKKIHEAFLEAFNLPFHQYPQETAMMLRLVRRRKKSSPNNVEIYKDFMYMAELQQQLSHLQKVLDPDLKKLLGSDTTMLPINLENLQEAFNVKLVIMYELFFEFCHDRKDLVEGLPRKPKRNRWILRLSTSNSGNKNHQVSLPD</sequence>
<reference evidence="3" key="1">
    <citation type="submission" date="2019-08" db="EMBL/GenBank/DDBJ databases">
        <authorList>
            <person name="Chen T."/>
        </authorList>
    </citation>
    <scope>NUCLEOTIDE SEQUENCE</scope>
    <source>
        <strain evidence="3">YL</strain>
    </source>
</reference>
<accession>A0A650F562</accession>
<evidence type="ECO:0000256" key="1">
    <source>
        <dbReference type="SAM" id="MobiDB-lite"/>
    </source>
</evidence>
<evidence type="ECO:0000313" key="3">
    <source>
        <dbReference type="EMBL" id="QGU18285.1"/>
    </source>
</evidence>
<evidence type="ECO:0000256" key="2">
    <source>
        <dbReference type="SAM" id="SignalP"/>
    </source>
</evidence>
<dbReference type="EMBL" id="MN328407">
    <property type="protein sequence ID" value="QGU18285.1"/>
    <property type="molecule type" value="Genomic_DNA"/>
</dbReference>
<keyword evidence="2" id="KW-0732">Signal</keyword>
<protein>
    <submittedName>
        <fullName evidence="3">Putative RxLR effector</fullName>
    </submittedName>
</protein>
<dbReference type="AlphaFoldDB" id="A0A650F562"/>
<feature type="signal peptide" evidence="2">
    <location>
        <begin position="1"/>
        <end position="21"/>
    </location>
</feature>
<feature type="compositionally biased region" description="Polar residues" evidence="1">
    <location>
        <begin position="185"/>
        <end position="197"/>
    </location>
</feature>
<feature type="region of interest" description="Disordered" evidence="1">
    <location>
        <begin position="161"/>
        <end position="197"/>
    </location>
</feature>